<dbReference type="PANTHER" id="PTHR32432:SF3">
    <property type="entry name" value="ETHANOLAMINE UTILIZATION PROTEIN EUTJ"/>
    <property type="match status" value="1"/>
</dbReference>
<dbReference type="NCBIfam" id="TIGR01175">
    <property type="entry name" value="pilM"/>
    <property type="match status" value="1"/>
</dbReference>
<comment type="caution">
    <text evidence="1">The sequence shown here is derived from an EMBL/GenBank/DDBJ whole genome shotgun (WGS) entry which is preliminary data.</text>
</comment>
<dbReference type="PIRSF" id="PIRSF019169">
    <property type="entry name" value="PilM"/>
    <property type="match status" value="1"/>
</dbReference>
<dbReference type="InterPro" id="IPR005883">
    <property type="entry name" value="PilM"/>
</dbReference>
<gene>
    <name evidence="1" type="primary">pilM</name>
    <name evidence="1" type="ORF">NHN17_01750</name>
</gene>
<dbReference type="EMBL" id="JANEYT010000002">
    <property type="protein sequence ID" value="MCQ1056792.1"/>
    <property type="molecule type" value="Genomic_DNA"/>
</dbReference>
<dbReference type="SUPFAM" id="SSF53067">
    <property type="entry name" value="Actin-like ATPase domain"/>
    <property type="match status" value="1"/>
</dbReference>
<proteinExistence type="predicted"/>
<accession>A0ABT1MX03</accession>
<dbReference type="PANTHER" id="PTHR32432">
    <property type="entry name" value="CELL DIVISION PROTEIN FTSA-RELATED"/>
    <property type="match status" value="1"/>
</dbReference>
<dbReference type="InterPro" id="IPR050696">
    <property type="entry name" value="FtsA/MreB"/>
</dbReference>
<dbReference type="Pfam" id="PF11104">
    <property type="entry name" value="PilM_2"/>
    <property type="match status" value="1"/>
</dbReference>
<evidence type="ECO:0000313" key="1">
    <source>
        <dbReference type="EMBL" id="MCQ1056792.1"/>
    </source>
</evidence>
<dbReference type="InterPro" id="IPR043129">
    <property type="entry name" value="ATPase_NBD"/>
</dbReference>
<dbReference type="Proteomes" id="UP001524460">
    <property type="component" value="Unassembled WGS sequence"/>
</dbReference>
<reference evidence="1 2" key="1">
    <citation type="submission" date="2022-07" db="EMBL/GenBank/DDBJ databases">
        <title>Photobacterium pectinilyticum sp. nov., a marine bacterium isolated from surface seawater of Qingdao offshore.</title>
        <authorList>
            <person name="Wang X."/>
        </authorList>
    </citation>
    <scope>NUCLEOTIDE SEQUENCE [LARGE SCALE GENOMIC DNA]</scope>
    <source>
        <strain evidence="1 2">ZSDE20</strain>
    </source>
</reference>
<name>A0ABT1MX03_9GAMM</name>
<organism evidence="1 2">
    <name type="scientific">Photobacterium pectinilyticum</name>
    <dbReference type="NCBI Taxonomy" id="2906793"/>
    <lineage>
        <taxon>Bacteria</taxon>
        <taxon>Pseudomonadati</taxon>
        <taxon>Pseudomonadota</taxon>
        <taxon>Gammaproteobacteria</taxon>
        <taxon>Vibrionales</taxon>
        <taxon>Vibrionaceae</taxon>
        <taxon>Photobacterium</taxon>
    </lineage>
</organism>
<dbReference type="RefSeq" id="WP_255040379.1">
    <property type="nucleotide sequence ID" value="NZ_JANEYT010000002.1"/>
</dbReference>
<keyword evidence="2" id="KW-1185">Reference proteome</keyword>
<sequence>MFRNPLTIGVDIGHHSIKAVVLRQKKSGLELVAFAEVVLPAPVLNKQHSVNAPALLSAMRKLKKALPYGARQAVLALPDSAVISKVVQLDSHLTEDESLFAVEQAISASSPFPVEELRLDFSPMTRETFGEQSQTHPVQVYATRKETVDSRVAVMRQARLEPTVMELQTHVLVWLEQYLAEQQGIEGDWGIVDIGHTITAIGIKAPAGTVYRREVSFGGEAMEQIDNTFSGSGDSTARAEQFTKLLADNLKRQIQLYRTTYPRSALEGVWLSGDGQNLILEEMLARMLSLSVRKIHPLSGFQRSAKLDIDWEEEVYGQYAVAAGLAIRGASA</sequence>
<dbReference type="Gene3D" id="3.30.1490.300">
    <property type="match status" value="1"/>
</dbReference>
<protein>
    <submittedName>
        <fullName evidence="1">Type IV pilus assembly protein PilM</fullName>
    </submittedName>
</protein>
<evidence type="ECO:0000313" key="2">
    <source>
        <dbReference type="Proteomes" id="UP001524460"/>
    </source>
</evidence>
<dbReference type="Gene3D" id="3.30.420.40">
    <property type="match status" value="2"/>
</dbReference>